<dbReference type="Pfam" id="PF01713">
    <property type="entry name" value="Smr"/>
    <property type="match status" value="1"/>
</dbReference>
<organism evidence="3 4">
    <name type="scientific">Hydrogenovibrio thermophilus</name>
    <dbReference type="NCBI Taxonomy" id="265883"/>
    <lineage>
        <taxon>Bacteria</taxon>
        <taxon>Pseudomonadati</taxon>
        <taxon>Pseudomonadota</taxon>
        <taxon>Gammaproteobacteria</taxon>
        <taxon>Thiotrichales</taxon>
        <taxon>Piscirickettsiaceae</taxon>
        <taxon>Hydrogenovibrio</taxon>
    </lineage>
</organism>
<name>A0A410H3B0_9GAMM</name>
<evidence type="ECO:0000313" key="4">
    <source>
        <dbReference type="Proteomes" id="UP000285478"/>
    </source>
</evidence>
<reference evidence="3 4" key="1">
    <citation type="journal article" date="2018" name="Environ. Microbiol.">
        <title>Genomes of ubiquitous marine and hypersaline Hydrogenovibrio, Thiomicrorhabdus and Thiomicrospira spp. encode a diversity of mechanisms to sustain chemolithoautotrophy in heterogeneous environments.</title>
        <authorList>
            <person name="Scott K.M."/>
            <person name="Williams J."/>
            <person name="Porter C.M.B."/>
            <person name="Russel S."/>
            <person name="Harmer T.L."/>
            <person name="Paul J.H."/>
            <person name="Antonen K.M."/>
            <person name="Bridges M.K."/>
            <person name="Camper G.J."/>
            <person name="Campla C.K."/>
            <person name="Casella L.G."/>
            <person name="Chase E."/>
            <person name="Conrad J.W."/>
            <person name="Cruz M.C."/>
            <person name="Dunlap D.S."/>
            <person name="Duran L."/>
            <person name="Fahsbender E.M."/>
            <person name="Goldsmith D.B."/>
            <person name="Keeley R.F."/>
            <person name="Kondoff M.R."/>
            <person name="Kussy B.I."/>
            <person name="Lane M.K."/>
            <person name="Lawler S."/>
            <person name="Leigh B.A."/>
            <person name="Lewis C."/>
            <person name="Lostal L.M."/>
            <person name="Marking D."/>
            <person name="Mancera P.A."/>
            <person name="McClenthan E.C."/>
            <person name="McIntyre E.A."/>
            <person name="Mine J.A."/>
            <person name="Modi S."/>
            <person name="Moore B.D."/>
            <person name="Morgan W.A."/>
            <person name="Nelson K.M."/>
            <person name="Nguyen K.N."/>
            <person name="Ogburn N."/>
            <person name="Parrino D.G."/>
            <person name="Pedapudi A.D."/>
            <person name="Pelham R.P."/>
            <person name="Preece A.M."/>
            <person name="Rampersad E.A."/>
            <person name="Richardson J.C."/>
            <person name="Rodgers C.M."/>
            <person name="Schaffer B.L."/>
            <person name="Sheridan N.E."/>
            <person name="Solone M.R."/>
            <person name="Staley Z.R."/>
            <person name="Tabuchi M."/>
            <person name="Waide R.J."/>
            <person name="Wanjugi P.W."/>
            <person name="Young S."/>
            <person name="Clum A."/>
            <person name="Daum C."/>
            <person name="Huntemann M."/>
            <person name="Ivanova N."/>
            <person name="Kyrpides N."/>
            <person name="Mikhailova N."/>
            <person name="Palaniappan K."/>
            <person name="Pillay M."/>
            <person name="Reddy T.B.K."/>
            <person name="Shapiro N."/>
            <person name="Stamatis D."/>
            <person name="Varghese N."/>
            <person name="Woyke T."/>
            <person name="Boden R."/>
            <person name="Freyermuth S.K."/>
            <person name="Kerfeld C.A."/>
        </authorList>
    </citation>
    <scope>NUCLEOTIDE SEQUENCE [LARGE SCALE GENOMIC DNA]</scope>
    <source>
        <strain evidence="3 4">JR-2</strain>
    </source>
</reference>
<feature type="domain" description="Smr" evidence="2">
    <location>
        <begin position="97"/>
        <end position="178"/>
    </location>
</feature>
<keyword evidence="4" id="KW-1185">Reference proteome</keyword>
<dbReference type="Proteomes" id="UP000285478">
    <property type="component" value="Chromosome"/>
</dbReference>
<gene>
    <name evidence="3" type="ORF">EPV75_06945</name>
</gene>
<evidence type="ECO:0000256" key="1">
    <source>
        <dbReference type="SAM" id="MobiDB-lite"/>
    </source>
</evidence>
<dbReference type="SMART" id="SM00463">
    <property type="entry name" value="SMR"/>
    <property type="match status" value="1"/>
</dbReference>
<dbReference type="PANTHER" id="PTHR35562">
    <property type="entry name" value="DNA ENDONUCLEASE SMRA-RELATED"/>
    <property type="match status" value="1"/>
</dbReference>
<dbReference type="SUPFAM" id="SSF160443">
    <property type="entry name" value="SMR domain-like"/>
    <property type="match status" value="1"/>
</dbReference>
<dbReference type="EMBL" id="CP035033">
    <property type="protein sequence ID" value="QAB15415.1"/>
    <property type="molecule type" value="Genomic_DNA"/>
</dbReference>
<dbReference type="Gene3D" id="3.30.1370.110">
    <property type="match status" value="1"/>
</dbReference>
<proteinExistence type="predicted"/>
<sequence length="181" mass="20618">MSHISDEDKSLFAEAVQGTQKLNPRKTVATVTPKSQPPLRHKRRSTSPEPGQLFQGNDQAWPSRVSAFEYIEYQHPNCSAQDFKRLRKGDFKTRFCLDLHGHTELEAEKALEHFIHEALQSQARYLIIVHGKGYHSESDYPVLKNLVNYRLPQIPDLLGFCSAQPKDGGTGAVYVFLKNQR</sequence>
<evidence type="ECO:0000313" key="3">
    <source>
        <dbReference type="EMBL" id="QAB15415.1"/>
    </source>
</evidence>
<accession>A0A410H3B0</accession>
<dbReference type="RefSeq" id="WP_128384909.1">
    <property type="nucleotide sequence ID" value="NZ_CP035033.1"/>
</dbReference>
<evidence type="ECO:0000259" key="2">
    <source>
        <dbReference type="PROSITE" id="PS50828"/>
    </source>
</evidence>
<dbReference type="KEGG" id="htr:EPV75_06945"/>
<protein>
    <submittedName>
        <fullName evidence="3">DNA mismatch repair protein MutS</fullName>
    </submittedName>
</protein>
<dbReference type="AlphaFoldDB" id="A0A410H3B0"/>
<dbReference type="InterPro" id="IPR036063">
    <property type="entry name" value="Smr_dom_sf"/>
</dbReference>
<dbReference type="PROSITE" id="PS50828">
    <property type="entry name" value="SMR"/>
    <property type="match status" value="1"/>
</dbReference>
<dbReference type="InterPro" id="IPR002625">
    <property type="entry name" value="Smr_dom"/>
</dbReference>
<dbReference type="PANTHER" id="PTHR35562:SF2">
    <property type="entry name" value="DNA ENDONUCLEASE SMRA-RELATED"/>
    <property type="match status" value="1"/>
</dbReference>
<feature type="region of interest" description="Disordered" evidence="1">
    <location>
        <begin position="17"/>
        <end position="58"/>
    </location>
</feature>